<keyword evidence="2" id="KW-0067">ATP-binding</keyword>
<proteinExistence type="predicted"/>
<dbReference type="InterPro" id="IPR007111">
    <property type="entry name" value="NACHT_NTPase"/>
</dbReference>
<dbReference type="Gene3D" id="3.40.50.300">
    <property type="entry name" value="P-loop containing nucleotide triphosphate hydrolases"/>
    <property type="match status" value="1"/>
</dbReference>
<sequence length="1231" mass="140534">MLRINCLSMRDVKAKTKDPKDANLPVDVLLLTVKNCEFLACYHELQDPYKCWFDGLGYVYFSHVDQSQEEKVKVALLRYYKNGIGPGGSLISVKNAASKLRPKAVISVGACTGLNPNKTKLGDVVVSAKLTTYQGRSTSLRSCVSRRFLDIIKYSNCGWEAPLKDPAAQEIQVHSDGEFLSGPEEVSAAWRRQQLSELHPDAVAVEMEGEGIFTAAFDTQIEWLIVKGIADYADCTQLTSEHWESCASVMAASLVTHILSDPVVFRSWPHYQDLSELDSASNLTKPRLSCEDSAHAFLKWSQSQLCSLYNGTLGQVMITPWNPDNTMDMDEVYVQLSLLRDERKFGKTTKKKFEDYSEIFSSHGHHLIPKRILVYGNPGVGKSTFSKKLAVDWARGEKEILKQFTVLLLVQLRDVCNTPSVCAMLEQAELLSAENPLVFNQLYDYILQNQEKVLLVLDGFDEYSAEKSSPIHHIWRGSLLRDCMTIVTTRPSKEDELRKPSHVQFEIRGFTNDQIKQFATKFFSHRRDITDEFTKFLTERQLWGMAKIPLLLLMLCLTWKKRGQSHQEKSQSRADLYERFFQTLLDHVAAKMSGHSFTSLDEYKDDLTKLGKVAFDALLMDCLYFELSKVPADIRCLVKKFLSVGFFQVSKLSSSSRPDEIVHFLHKSVQEFLSAWFIVKEVTKTKTASLTCLSNVDSFEKVKKMHEVLKFVCEISPESAVAVFRHLQMIGEKEGLTEYSFSFSPSTNDLCADQRELNRISLDCFLSCPAPERQIIYPSFLHCVNGVVVIRQTDHLSIVAREHVLKLFTSPKPNYVFFSEPYRVRLQDLVSNMFSVICDLQPVFVPLFGDQDSKLVNAYEDLFYYSPFVKREEQQMVLHITDLTRRSHSQLYLDLLNDISEALSPSPQTVDEVPQDETNNSSRLTQEKVDQTRKHSLSYLMYFVVDYPSPEELLVVGKLLKFVNRLETLQITLDDKYWQEGLYDVQVVESLVSHIYCTYITDSLHSLALRRFRMTQIISARIVRSLSQAPNLRSLDLSWNCLLYSGIKNLTENLHHLKHLSRLELRDVGIGHLECQLLSTSLKYIGNLRVLDLSQNPLARGILELSKHLNCIPHLHELVLYYTDMGEREVTSLARAFKKTPELARLDLSHNPLGRGVGELIKHLKSIPRVRSLELSSVPMTRKEVSDLYTAVSPLTGGIVLNTDYHYHLDQVVLWPEDVLKQRGVSYDDEE</sequence>
<dbReference type="SUPFAM" id="SSF52047">
    <property type="entry name" value="RNI-like"/>
    <property type="match status" value="1"/>
</dbReference>
<dbReference type="Proteomes" id="UP001159405">
    <property type="component" value="Unassembled WGS sequence"/>
</dbReference>
<dbReference type="SUPFAM" id="SSF53167">
    <property type="entry name" value="Purine and uridine phosphorylases"/>
    <property type="match status" value="1"/>
</dbReference>
<comment type="caution">
    <text evidence="5">The sequence shown here is derived from an EMBL/GenBank/DDBJ whole genome shotgun (WGS) entry which is preliminary data.</text>
</comment>
<evidence type="ECO:0000256" key="2">
    <source>
        <dbReference type="ARBA" id="ARBA00022840"/>
    </source>
</evidence>
<dbReference type="PRINTS" id="PR00364">
    <property type="entry name" value="DISEASERSIST"/>
</dbReference>
<feature type="region of interest" description="Disordered" evidence="3">
    <location>
        <begin position="904"/>
        <end position="929"/>
    </location>
</feature>
<evidence type="ECO:0000313" key="5">
    <source>
        <dbReference type="EMBL" id="CAH3111048.1"/>
    </source>
</evidence>
<reference evidence="5 6" key="1">
    <citation type="submission" date="2022-05" db="EMBL/GenBank/DDBJ databases">
        <authorList>
            <consortium name="Genoscope - CEA"/>
            <person name="William W."/>
        </authorList>
    </citation>
    <scope>NUCLEOTIDE SEQUENCE [LARGE SCALE GENOMIC DNA]</scope>
</reference>
<dbReference type="InterPro" id="IPR000845">
    <property type="entry name" value="Nucleoside_phosphorylase_d"/>
</dbReference>
<dbReference type="PANTHER" id="PTHR46312">
    <property type="entry name" value="NACHT DOMAIN-CONTAINING PROTEIN"/>
    <property type="match status" value="1"/>
</dbReference>
<dbReference type="Pfam" id="PF01048">
    <property type="entry name" value="PNP_UDP_1"/>
    <property type="match status" value="1"/>
</dbReference>
<dbReference type="Pfam" id="PF05729">
    <property type="entry name" value="NACHT"/>
    <property type="match status" value="1"/>
</dbReference>
<evidence type="ECO:0000259" key="4">
    <source>
        <dbReference type="PROSITE" id="PS50837"/>
    </source>
</evidence>
<protein>
    <recommendedName>
        <fullName evidence="4">NACHT domain-containing protein</fullName>
    </recommendedName>
</protein>
<dbReference type="Gene3D" id="3.80.10.10">
    <property type="entry name" value="Ribonuclease Inhibitor"/>
    <property type="match status" value="1"/>
</dbReference>
<organism evidence="5 6">
    <name type="scientific">Porites lobata</name>
    <dbReference type="NCBI Taxonomy" id="104759"/>
    <lineage>
        <taxon>Eukaryota</taxon>
        <taxon>Metazoa</taxon>
        <taxon>Cnidaria</taxon>
        <taxon>Anthozoa</taxon>
        <taxon>Hexacorallia</taxon>
        <taxon>Scleractinia</taxon>
        <taxon>Fungiina</taxon>
        <taxon>Poritidae</taxon>
        <taxon>Porites</taxon>
    </lineage>
</organism>
<dbReference type="InterPro" id="IPR027417">
    <property type="entry name" value="P-loop_NTPase"/>
</dbReference>
<dbReference type="SMART" id="SM00368">
    <property type="entry name" value="LRR_RI"/>
    <property type="match status" value="4"/>
</dbReference>
<name>A0ABN8NIT4_9CNID</name>
<dbReference type="PANTHER" id="PTHR46312:SF2">
    <property type="entry name" value="NUCLEOTIDE-BINDING OLIGOMERIZATION DOMAIN-CONTAINING PROTEIN 2-LIKE"/>
    <property type="match status" value="1"/>
</dbReference>
<keyword evidence="6" id="KW-1185">Reference proteome</keyword>
<evidence type="ECO:0000256" key="1">
    <source>
        <dbReference type="ARBA" id="ARBA00022741"/>
    </source>
</evidence>
<dbReference type="PROSITE" id="PS50837">
    <property type="entry name" value="NACHT"/>
    <property type="match status" value="1"/>
</dbReference>
<dbReference type="InterPro" id="IPR035994">
    <property type="entry name" value="Nucleoside_phosphorylase_sf"/>
</dbReference>
<dbReference type="EMBL" id="CALNXK010000023">
    <property type="protein sequence ID" value="CAH3111048.1"/>
    <property type="molecule type" value="Genomic_DNA"/>
</dbReference>
<accession>A0ABN8NIT4</accession>
<feature type="domain" description="NACHT" evidence="4">
    <location>
        <begin position="370"/>
        <end position="492"/>
    </location>
</feature>
<gene>
    <name evidence="5" type="ORF">PLOB_00019802</name>
</gene>
<evidence type="ECO:0000256" key="3">
    <source>
        <dbReference type="SAM" id="MobiDB-lite"/>
    </source>
</evidence>
<dbReference type="InterPro" id="IPR032675">
    <property type="entry name" value="LRR_dom_sf"/>
</dbReference>
<keyword evidence="1" id="KW-0547">Nucleotide-binding</keyword>
<evidence type="ECO:0000313" key="6">
    <source>
        <dbReference type="Proteomes" id="UP001159405"/>
    </source>
</evidence>
<dbReference type="SUPFAM" id="SSF52540">
    <property type="entry name" value="P-loop containing nucleoside triphosphate hydrolases"/>
    <property type="match status" value="1"/>
</dbReference>
<dbReference type="Gene3D" id="3.40.50.1580">
    <property type="entry name" value="Nucleoside phosphorylase domain"/>
    <property type="match status" value="1"/>
</dbReference>